<name>A0ACC1HMQ9_9FUNG</name>
<dbReference type="Proteomes" id="UP001145114">
    <property type="component" value="Unassembled WGS sequence"/>
</dbReference>
<evidence type="ECO:0000313" key="1">
    <source>
        <dbReference type="EMBL" id="KAJ1677833.1"/>
    </source>
</evidence>
<reference evidence="1" key="1">
    <citation type="submission" date="2022-06" db="EMBL/GenBank/DDBJ databases">
        <title>Phylogenomic reconstructions and comparative analyses of Kickxellomycotina fungi.</title>
        <authorList>
            <person name="Reynolds N.K."/>
            <person name="Stajich J.E."/>
            <person name="Barry K."/>
            <person name="Grigoriev I.V."/>
            <person name="Crous P."/>
            <person name="Smith M.E."/>
        </authorList>
    </citation>
    <scope>NUCLEOTIDE SEQUENCE</scope>
    <source>
        <strain evidence="1">RSA 2271</strain>
    </source>
</reference>
<accession>A0ACC1HMQ9</accession>
<feature type="non-terminal residue" evidence="1">
    <location>
        <position position="149"/>
    </location>
</feature>
<proteinExistence type="predicted"/>
<comment type="caution">
    <text evidence="1">The sequence shown here is derived from an EMBL/GenBank/DDBJ whole genome shotgun (WGS) entry which is preliminary data.</text>
</comment>
<evidence type="ECO:0000313" key="2">
    <source>
        <dbReference type="Proteomes" id="UP001145114"/>
    </source>
</evidence>
<sequence length="149" mass="16652">MSRQRQPPDSTGTTETLVGKDAGQEDSRCDKEQYGPDLSVPPSAGGTPKIAQDINVKSTKTFKAVTNYIQAELLAPTKDVELLERMNRLAAEKYDKMSQQTQAMISQAISIQKSHKEVEHNLNEINQIFSAIEQLEVMAEELNRFSIKL</sequence>
<dbReference type="EMBL" id="JAMZIH010001874">
    <property type="protein sequence ID" value="KAJ1677833.1"/>
    <property type="molecule type" value="Genomic_DNA"/>
</dbReference>
<protein>
    <submittedName>
        <fullName evidence="1">Uncharacterized protein</fullName>
    </submittedName>
</protein>
<gene>
    <name evidence="1" type="ORF">EV182_005342</name>
</gene>
<keyword evidence="2" id="KW-1185">Reference proteome</keyword>
<organism evidence="1 2">
    <name type="scientific">Spiromyces aspiralis</name>
    <dbReference type="NCBI Taxonomy" id="68401"/>
    <lineage>
        <taxon>Eukaryota</taxon>
        <taxon>Fungi</taxon>
        <taxon>Fungi incertae sedis</taxon>
        <taxon>Zoopagomycota</taxon>
        <taxon>Kickxellomycotina</taxon>
        <taxon>Kickxellomycetes</taxon>
        <taxon>Kickxellales</taxon>
        <taxon>Kickxellaceae</taxon>
        <taxon>Spiromyces</taxon>
    </lineage>
</organism>